<name>A0ABU0UW81_ACIBI</name>
<dbReference type="EMBL" id="JAUTBK010000002">
    <property type="protein sequence ID" value="MDQ1208804.1"/>
    <property type="molecule type" value="Genomic_DNA"/>
</dbReference>
<evidence type="ECO:0000256" key="1">
    <source>
        <dbReference type="SAM" id="Phobius"/>
    </source>
</evidence>
<dbReference type="Proteomes" id="UP001233360">
    <property type="component" value="Unassembled WGS sequence"/>
</dbReference>
<protein>
    <submittedName>
        <fullName evidence="2">Uncharacterized protein</fullName>
    </submittedName>
</protein>
<reference evidence="2 3" key="1">
    <citation type="submission" date="2023-07" db="EMBL/GenBank/DDBJ databases">
        <title>Functional and genomic diversity of the sorghum phyllosphere microbiome.</title>
        <authorList>
            <person name="Shade A."/>
        </authorList>
    </citation>
    <scope>NUCLEOTIDE SEQUENCE [LARGE SCALE GENOMIC DNA]</scope>
    <source>
        <strain evidence="2 3">SORGH_AS_0887</strain>
    </source>
</reference>
<feature type="transmembrane region" description="Helical" evidence="1">
    <location>
        <begin position="5"/>
        <end position="23"/>
    </location>
</feature>
<keyword evidence="1" id="KW-0472">Membrane</keyword>
<feature type="transmembrane region" description="Helical" evidence="1">
    <location>
        <begin position="66"/>
        <end position="87"/>
    </location>
</feature>
<keyword evidence="1" id="KW-1133">Transmembrane helix</keyword>
<accession>A0ABU0UW81</accession>
<keyword evidence="1" id="KW-0812">Transmembrane</keyword>
<proteinExistence type="predicted"/>
<sequence>MIGILWFLSSGYIIYLGFQPYHIFGKEELQTEYPMNGVILTLVLSSIYYLYALFDKFFLTQHIAAFSQYLSNSCIIIFLLFITLMGAMHSPPYWYGLLINFFVLSAYHFMLYPILLFIDKFIGAKYLA</sequence>
<feature type="transmembrane region" description="Helical" evidence="1">
    <location>
        <begin position="35"/>
        <end position="54"/>
    </location>
</feature>
<organism evidence="2 3">
    <name type="scientific">Acinetobacter baylyi</name>
    <dbReference type="NCBI Taxonomy" id="202950"/>
    <lineage>
        <taxon>Bacteria</taxon>
        <taxon>Pseudomonadati</taxon>
        <taxon>Pseudomonadota</taxon>
        <taxon>Gammaproteobacteria</taxon>
        <taxon>Moraxellales</taxon>
        <taxon>Moraxellaceae</taxon>
        <taxon>Acinetobacter</taxon>
    </lineage>
</organism>
<evidence type="ECO:0000313" key="3">
    <source>
        <dbReference type="Proteomes" id="UP001233360"/>
    </source>
</evidence>
<gene>
    <name evidence="2" type="ORF">QE380_001727</name>
</gene>
<keyword evidence="3" id="KW-1185">Reference proteome</keyword>
<feature type="transmembrane region" description="Helical" evidence="1">
    <location>
        <begin position="93"/>
        <end position="118"/>
    </location>
</feature>
<evidence type="ECO:0000313" key="2">
    <source>
        <dbReference type="EMBL" id="MDQ1208804.1"/>
    </source>
</evidence>
<comment type="caution">
    <text evidence="2">The sequence shown here is derived from an EMBL/GenBank/DDBJ whole genome shotgun (WGS) entry which is preliminary data.</text>
</comment>